<keyword evidence="4 5" id="KW-0472">Membrane</keyword>
<dbReference type="AlphaFoldDB" id="A0A1P8WAU1"/>
<evidence type="ECO:0000259" key="6">
    <source>
        <dbReference type="Pfam" id="PF04932"/>
    </source>
</evidence>
<gene>
    <name evidence="8" type="ORF">Fuma_00778</name>
</gene>
<dbReference type="Proteomes" id="UP000187735">
    <property type="component" value="Chromosome"/>
</dbReference>
<dbReference type="PANTHER" id="PTHR37422">
    <property type="entry name" value="TEICHURONIC ACID BIOSYNTHESIS PROTEIN TUAE"/>
    <property type="match status" value="1"/>
</dbReference>
<dbReference type="InterPro" id="IPR007016">
    <property type="entry name" value="O-antigen_ligase-rel_domated"/>
</dbReference>
<comment type="subcellular location">
    <subcellularLocation>
        <location evidence="1">Membrane</location>
        <topology evidence="1">Multi-pass membrane protein</topology>
    </subcellularLocation>
</comment>
<dbReference type="Pfam" id="PF04932">
    <property type="entry name" value="Wzy_C"/>
    <property type="match status" value="1"/>
</dbReference>
<dbReference type="PANTHER" id="PTHR37422:SF13">
    <property type="entry name" value="LIPOPOLYSACCHARIDE BIOSYNTHESIS PROTEIN PA4999-RELATED"/>
    <property type="match status" value="1"/>
</dbReference>
<reference evidence="8 9" key="1">
    <citation type="journal article" date="2016" name="Front. Microbiol.">
        <title>Fuerstia marisgermanicae gen. nov., sp. nov., an Unusual Member of the Phylum Planctomycetes from the German Wadden Sea.</title>
        <authorList>
            <person name="Kohn T."/>
            <person name="Heuer A."/>
            <person name="Jogler M."/>
            <person name="Vollmers J."/>
            <person name="Boedeker C."/>
            <person name="Bunk B."/>
            <person name="Rast P."/>
            <person name="Borchert D."/>
            <person name="Glockner I."/>
            <person name="Freese H.M."/>
            <person name="Klenk H.P."/>
            <person name="Overmann J."/>
            <person name="Kaster A.K."/>
            <person name="Rohde M."/>
            <person name="Wiegand S."/>
            <person name="Jogler C."/>
        </authorList>
    </citation>
    <scope>NUCLEOTIDE SEQUENCE [LARGE SCALE GENOMIC DNA]</scope>
    <source>
        <strain evidence="8 9">NH11</strain>
    </source>
</reference>
<feature type="domain" description="O-antigen ligase-related" evidence="6">
    <location>
        <begin position="201"/>
        <end position="337"/>
    </location>
</feature>
<evidence type="ECO:0000313" key="9">
    <source>
        <dbReference type="Proteomes" id="UP000187735"/>
    </source>
</evidence>
<evidence type="ECO:0000313" key="8">
    <source>
        <dbReference type="EMBL" id="APZ91192.1"/>
    </source>
</evidence>
<organism evidence="8 9">
    <name type="scientific">Fuerstiella marisgermanici</name>
    <dbReference type="NCBI Taxonomy" id="1891926"/>
    <lineage>
        <taxon>Bacteria</taxon>
        <taxon>Pseudomonadati</taxon>
        <taxon>Planctomycetota</taxon>
        <taxon>Planctomycetia</taxon>
        <taxon>Planctomycetales</taxon>
        <taxon>Planctomycetaceae</taxon>
        <taxon>Fuerstiella</taxon>
    </lineage>
</organism>
<feature type="transmembrane region" description="Helical" evidence="5">
    <location>
        <begin position="79"/>
        <end position="96"/>
    </location>
</feature>
<dbReference type="STRING" id="1891926.Fuma_00778"/>
<feature type="transmembrane region" description="Helical" evidence="5">
    <location>
        <begin position="171"/>
        <end position="187"/>
    </location>
</feature>
<keyword evidence="2 5" id="KW-0812">Transmembrane</keyword>
<dbReference type="GO" id="GO:0016020">
    <property type="term" value="C:membrane"/>
    <property type="evidence" value="ECO:0007669"/>
    <property type="project" value="UniProtKB-SubCell"/>
</dbReference>
<feature type="transmembrane region" description="Helical" evidence="5">
    <location>
        <begin position="238"/>
        <end position="257"/>
    </location>
</feature>
<accession>A0A1P8WAU1</accession>
<feature type="transmembrane region" description="Helical" evidence="5">
    <location>
        <begin position="199"/>
        <end position="232"/>
    </location>
</feature>
<dbReference type="RefSeq" id="WP_077022991.1">
    <property type="nucleotide sequence ID" value="NZ_CP017641.1"/>
</dbReference>
<feature type="transmembrane region" description="Helical" evidence="5">
    <location>
        <begin position="102"/>
        <end position="120"/>
    </location>
</feature>
<dbReference type="Pfam" id="PF19358">
    <property type="entry name" value="DUF5935"/>
    <property type="match status" value="1"/>
</dbReference>
<evidence type="ECO:0000256" key="3">
    <source>
        <dbReference type="ARBA" id="ARBA00022989"/>
    </source>
</evidence>
<dbReference type="InterPro" id="IPR045979">
    <property type="entry name" value="DUF5935"/>
</dbReference>
<protein>
    <submittedName>
        <fullName evidence="8">Putative O-glycosylation ligase, exosortase A-associated</fullName>
    </submittedName>
</protein>
<keyword evidence="8" id="KW-0436">Ligase</keyword>
<evidence type="ECO:0000259" key="7">
    <source>
        <dbReference type="Pfam" id="PF19358"/>
    </source>
</evidence>
<proteinExistence type="predicted"/>
<feature type="transmembrane region" description="Helical" evidence="5">
    <location>
        <begin position="132"/>
        <end position="151"/>
    </location>
</feature>
<feature type="transmembrane region" description="Helical" evidence="5">
    <location>
        <begin position="49"/>
        <end position="67"/>
    </location>
</feature>
<dbReference type="EMBL" id="CP017641">
    <property type="protein sequence ID" value="APZ91192.1"/>
    <property type="molecule type" value="Genomic_DNA"/>
</dbReference>
<name>A0A1P8WAU1_9PLAN</name>
<evidence type="ECO:0000256" key="4">
    <source>
        <dbReference type="ARBA" id="ARBA00023136"/>
    </source>
</evidence>
<dbReference type="InterPro" id="IPR051533">
    <property type="entry name" value="WaaL-like"/>
</dbReference>
<keyword evidence="9" id="KW-1185">Reference proteome</keyword>
<evidence type="ECO:0000256" key="5">
    <source>
        <dbReference type="SAM" id="Phobius"/>
    </source>
</evidence>
<sequence length="456" mass="50761">MKGLIFTYLITALGVSGSLFSPFYGFLAYVALALLRPDSMWSHAIQGGRFSMIVAVAMLSSWACRGFGNWDLGKARPVVFLFVGFWMWSLLLAIGADNQTLAWGFVEQMAKILLPFLVGITTCKTIRDLKALAWVIVLCEGYVCFELNMHYFRGFNFLYFIGFGGVDNNSAAIGFVAALGVAFFLFLNSEKIWQKALIGACMAFILHAILFSFSRGAMLATVIGVSISFFLIKKNSMHYSMFALLLMAGFVMAGPEVRQRFLRTFEKKRGEHEASAQSRLDLWKDCYVVFMRDPVFGCGPNQWPLLASDFGWPEGKEAHSLWVQTATETGIPGITMFAGFYLVCMWRCWRTLHTLSDRAPPWFGDSCRMTIASLTGFGVAAQFVSLEALELPYYVALLGAGTLIVHTRMEREGLIPADDEQEVEVADWRDGTEEIGLRPLNAPAGRSSEPHLGILN</sequence>
<dbReference type="OrthoDB" id="271729at2"/>
<keyword evidence="3 5" id="KW-1133">Transmembrane helix</keyword>
<evidence type="ECO:0000256" key="2">
    <source>
        <dbReference type="ARBA" id="ARBA00022692"/>
    </source>
</evidence>
<evidence type="ECO:0000256" key="1">
    <source>
        <dbReference type="ARBA" id="ARBA00004141"/>
    </source>
</evidence>
<feature type="domain" description="DUF5935" evidence="7">
    <location>
        <begin position="1"/>
        <end position="143"/>
    </location>
</feature>
<dbReference type="GO" id="GO:0016874">
    <property type="term" value="F:ligase activity"/>
    <property type="evidence" value="ECO:0007669"/>
    <property type="project" value="UniProtKB-KW"/>
</dbReference>
<dbReference type="KEGG" id="fmr:Fuma_00778"/>